<dbReference type="PANTHER" id="PTHR45702">
    <property type="entry name" value="ADAM10/ADAM17 METALLOPEPTIDASE FAMILY MEMBER"/>
    <property type="match status" value="1"/>
</dbReference>
<reference evidence="2 3" key="2">
    <citation type="submission" date="2018-11" db="EMBL/GenBank/DDBJ databases">
        <authorList>
            <consortium name="Pathogen Informatics"/>
        </authorList>
    </citation>
    <scope>NUCLEOTIDE SEQUENCE [LARGE SCALE GENOMIC DNA]</scope>
</reference>
<dbReference type="GO" id="GO:0006509">
    <property type="term" value="P:membrane protein ectodomain proteolysis"/>
    <property type="evidence" value="ECO:0007669"/>
    <property type="project" value="TreeGrafter"/>
</dbReference>
<feature type="signal peptide" evidence="1">
    <location>
        <begin position="1"/>
        <end position="21"/>
    </location>
</feature>
<dbReference type="AlphaFoldDB" id="A0A183CX85"/>
<evidence type="ECO:0000313" key="4">
    <source>
        <dbReference type="WBParaSite" id="GPUH_0000107601-mRNA-1"/>
    </source>
</evidence>
<keyword evidence="3" id="KW-1185">Reference proteome</keyword>
<evidence type="ECO:0000313" key="2">
    <source>
        <dbReference type="EMBL" id="VDK29334.1"/>
    </source>
</evidence>
<proteinExistence type="predicted"/>
<evidence type="ECO:0000256" key="1">
    <source>
        <dbReference type="SAM" id="SignalP"/>
    </source>
</evidence>
<dbReference type="GO" id="GO:0004222">
    <property type="term" value="F:metalloendopeptidase activity"/>
    <property type="evidence" value="ECO:0007669"/>
    <property type="project" value="TreeGrafter"/>
</dbReference>
<reference evidence="4" key="1">
    <citation type="submission" date="2016-06" db="UniProtKB">
        <authorList>
            <consortium name="WormBaseParasite"/>
        </authorList>
    </citation>
    <scope>IDENTIFICATION</scope>
</reference>
<protein>
    <submittedName>
        <fullName evidence="4">Pep_M12B_propep domain-containing protein</fullName>
    </submittedName>
</protein>
<dbReference type="OrthoDB" id="2131567at2759"/>
<accession>A0A183CX85</accession>
<name>A0A183CX85_9BILA</name>
<dbReference type="GO" id="GO:0005886">
    <property type="term" value="C:plasma membrane"/>
    <property type="evidence" value="ECO:0007669"/>
    <property type="project" value="TreeGrafter"/>
</dbReference>
<sequence length="215" mass="24258">MLLLFWGQVITCLVLWMIKSANVSTPPADGRMDTSSLNDRLEYFEIIKIDRRIVKRGTDPAKLERIIFRAFNRLFDLRLTPKKGILHVNFRCREIDAYGIETSCTVDPDEHFEGHVHGANDSTVSLTFGDEGSLLGSVRVDGETYLFEPAKIHFASAGQQQILAYRSSDLKLNNGPFCSAISLGNSFGSSQLKIRHKRSSLLPVQKNRFCPWIIP</sequence>
<dbReference type="PANTHER" id="PTHR45702:SF2">
    <property type="entry name" value="KUZBANIAN, ISOFORM A"/>
    <property type="match status" value="1"/>
</dbReference>
<dbReference type="Proteomes" id="UP000271098">
    <property type="component" value="Unassembled WGS sequence"/>
</dbReference>
<dbReference type="InterPro" id="IPR051489">
    <property type="entry name" value="ADAM_Metalloproteinase"/>
</dbReference>
<evidence type="ECO:0000313" key="3">
    <source>
        <dbReference type="Proteomes" id="UP000271098"/>
    </source>
</evidence>
<keyword evidence="1" id="KW-0732">Signal</keyword>
<feature type="chain" id="PRO_5043138473" evidence="1">
    <location>
        <begin position="22"/>
        <end position="215"/>
    </location>
</feature>
<organism evidence="4">
    <name type="scientific">Gongylonema pulchrum</name>
    <dbReference type="NCBI Taxonomy" id="637853"/>
    <lineage>
        <taxon>Eukaryota</taxon>
        <taxon>Metazoa</taxon>
        <taxon>Ecdysozoa</taxon>
        <taxon>Nematoda</taxon>
        <taxon>Chromadorea</taxon>
        <taxon>Rhabditida</taxon>
        <taxon>Spirurina</taxon>
        <taxon>Spiruromorpha</taxon>
        <taxon>Spiruroidea</taxon>
        <taxon>Gongylonematidae</taxon>
        <taxon>Gongylonema</taxon>
    </lineage>
</organism>
<gene>
    <name evidence="2" type="ORF">GPUH_LOCUS1077</name>
</gene>
<dbReference type="WBParaSite" id="GPUH_0000107601-mRNA-1">
    <property type="protein sequence ID" value="GPUH_0000107601-mRNA-1"/>
    <property type="gene ID" value="GPUH_0000107601"/>
</dbReference>
<dbReference type="EMBL" id="UYRT01001186">
    <property type="protein sequence ID" value="VDK29334.1"/>
    <property type="molecule type" value="Genomic_DNA"/>
</dbReference>